<dbReference type="OrthoDB" id="444255at2759"/>
<evidence type="ECO:0000256" key="3">
    <source>
        <dbReference type="ARBA" id="ARBA00022989"/>
    </source>
</evidence>
<dbReference type="GO" id="GO:0016020">
    <property type="term" value="C:membrane"/>
    <property type="evidence" value="ECO:0007669"/>
    <property type="project" value="UniProtKB-SubCell"/>
</dbReference>
<sequence>MNYDESASQISRVQHSDSPQLTCGLEKLTSKIRLKDLELYAENVYYPTAINQFLEFWKRSTFIECLGLEIERNEKQFFKDLQGVVDNLALLRDSLLLYDMFMFLNGGTLLGWFRECSIIKHTTDVDAAVLAEEYNPEFLRDLFHQRHPFKIFRKLGKPDDSLEISVNPKNGEKINIDLYLMYSETNKNGSYSYVTGLSITGEEFIYTYPISHYNAYCSGDLGGHLFWVTCTPQKMLKHEYGKNWHRDFPSKNYYWQYSGSNIILKRKLSSFEMREQYKTY</sequence>
<dbReference type="InterPro" id="IPR009644">
    <property type="entry name" value="FKTN/MNN4/W02B3.4-1"/>
</dbReference>
<protein>
    <recommendedName>
        <fullName evidence="7">LicD family protein</fullName>
    </recommendedName>
</protein>
<proteinExistence type="predicted"/>
<evidence type="ECO:0008006" key="7">
    <source>
        <dbReference type="Google" id="ProtNLM"/>
    </source>
</evidence>
<dbReference type="PANTHER" id="PTHR15407:SF28">
    <property type="entry name" value="RIBITOL-5-PHOSPHATE TRANSFERASE FKTN"/>
    <property type="match status" value="1"/>
</dbReference>
<evidence type="ECO:0000313" key="5">
    <source>
        <dbReference type="EMBL" id="CAB3406031.1"/>
    </source>
</evidence>
<organism evidence="5 6">
    <name type="scientific">Caenorhabditis bovis</name>
    <dbReference type="NCBI Taxonomy" id="2654633"/>
    <lineage>
        <taxon>Eukaryota</taxon>
        <taxon>Metazoa</taxon>
        <taxon>Ecdysozoa</taxon>
        <taxon>Nematoda</taxon>
        <taxon>Chromadorea</taxon>
        <taxon>Rhabditida</taxon>
        <taxon>Rhabditina</taxon>
        <taxon>Rhabditomorpha</taxon>
        <taxon>Rhabditoidea</taxon>
        <taxon>Rhabditidae</taxon>
        <taxon>Peloderinae</taxon>
        <taxon>Caenorhabditis</taxon>
    </lineage>
</organism>
<keyword evidence="2" id="KW-0812">Transmembrane</keyword>
<name>A0A8S1EXD8_9PELO</name>
<accession>A0A8S1EXD8</accession>
<dbReference type="EMBL" id="CADEPM010000005">
    <property type="protein sequence ID" value="CAB3406031.1"/>
    <property type="molecule type" value="Genomic_DNA"/>
</dbReference>
<keyword evidence="3" id="KW-1133">Transmembrane helix</keyword>
<dbReference type="AlphaFoldDB" id="A0A8S1EXD8"/>
<evidence type="ECO:0000313" key="6">
    <source>
        <dbReference type="Proteomes" id="UP000494206"/>
    </source>
</evidence>
<keyword evidence="6" id="KW-1185">Reference proteome</keyword>
<comment type="caution">
    <text evidence="5">The sequence shown here is derived from an EMBL/GenBank/DDBJ whole genome shotgun (WGS) entry which is preliminary data.</text>
</comment>
<reference evidence="5 6" key="1">
    <citation type="submission" date="2020-04" db="EMBL/GenBank/DDBJ databases">
        <authorList>
            <person name="Laetsch R D."/>
            <person name="Stevens L."/>
            <person name="Kumar S."/>
            <person name="Blaxter L. M."/>
        </authorList>
    </citation>
    <scope>NUCLEOTIDE SEQUENCE [LARGE SCALE GENOMIC DNA]</scope>
</reference>
<evidence type="ECO:0000256" key="2">
    <source>
        <dbReference type="ARBA" id="ARBA00022692"/>
    </source>
</evidence>
<dbReference type="Proteomes" id="UP000494206">
    <property type="component" value="Unassembled WGS sequence"/>
</dbReference>
<dbReference type="PANTHER" id="PTHR15407">
    <property type="entry name" value="FUKUTIN-RELATED"/>
    <property type="match status" value="1"/>
</dbReference>
<gene>
    <name evidence="5" type="ORF">CBOVIS_LOCUS8158</name>
</gene>
<keyword evidence="4" id="KW-0472">Membrane</keyword>
<evidence type="ECO:0000256" key="4">
    <source>
        <dbReference type="ARBA" id="ARBA00023136"/>
    </source>
</evidence>
<comment type="subcellular location">
    <subcellularLocation>
        <location evidence="1">Membrane</location>
        <topology evidence="1">Single-pass membrane protein</topology>
    </subcellularLocation>
</comment>
<evidence type="ECO:0000256" key="1">
    <source>
        <dbReference type="ARBA" id="ARBA00004167"/>
    </source>
</evidence>